<dbReference type="NCBIfam" id="TIGR01175">
    <property type="entry name" value="pilM"/>
    <property type="match status" value="1"/>
</dbReference>
<dbReference type="Gene3D" id="3.30.420.40">
    <property type="match status" value="2"/>
</dbReference>
<dbReference type="SUPFAM" id="SSF53067">
    <property type="entry name" value="Actin-like ATPase domain"/>
    <property type="match status" value="2"/>
</dbReference>
<comment type="caution">
    <text evidence="2">The sequence shown here is derived from an EMBL/GenBank/DDBJ whole genome shotgun (WGS) entry which is preliminary data.</text>
</comment>
<proteinExistence type="predicted"/>
<feature type="domain" description="SHS2" evidence="1">
    <location>
        <begin position="12"/>
        <end position="179"/>
    </location>
</feature>
<dbReference type="RefSeq" id="WP_076878703.1">
    <property type="nucleotide sequence ID" value="NZ_MLCN01000029.1"/>
</dbReference>
<dbReference type="PIRSF" id="PIRSF019169">
    <property type="entry name" value="PilM"/>
    <property type="match status" value="1"/>
</dbReference>
<gene>
    <name evidence="2" type="ORF">BKE30_11265</name>
</gene>
<evidence type="ECO:0000259" key="1">
    <source>
        <dbReference type="SMART" id="SM00842"/>
    </source>
</evidence>
<keyword evidence="3" id="KW-1185">Reference proteome</keyword>
<name>A0A1S8CTZ8_9GAMM</name>
<dbReference type="AlphaFoldDB" id="A0A1S8CTZ8"/>
<dbReference type="PANTHER" id="PTHR32432:SF3">
    <property type="entry name" value="ETHANOLAMINE UTILIZATION PROTEIN EUTJ"/>
    <property type="match status" value="1"/>
</dbReference>
<evidence type="ECO:0000313" key="3">
    <source>
        <dbReference type="Proteomes" id="UP000192132"/>
    </source>
</evidence>
<dbReference type="SMART" id="SM00842">
    <property type="entry name" value="FtsA"/>
    <property type="match status" value="1"/>
</dbReference>
<reference evidence="2 3" key="1">
    <citation type="submission" date="2016-10" db="EMBL/GenBank/DDBJ databases">
        <title>Draft Genome sequence of Alkanindiges sp. strain H1.</title>
        <authorList>
            <person name="Subhash Y."/>
            <person name="Lee S."/>
        </authorList>
    </citation>
    <scope>NUCLEOTIDE SEQUENCE [LARGE SCALE GENOMIC DNA]</scope>
    <source>
        <strain evidence="2 3">H1</strain>
    </source>
</reference>
<dbReference type="STRING" id="1907941.BKE30_11265"/>
<evidence type="ECO:0000313" key="2">
    <source>
        <dbReference type="EMBL" id="ONG38740.1"/>
    </source>
</evidence>
<dbReference type="OrthoDB" id="9773403at2"/>
<dbReference type="InterPro" id="IPR005883">
    <property type="entry name" value="PilM"/>
</dbReference>
<dbReference type="EMBL" id="MLCN01000029">
    <property type="protein sequence ID" value="ONG38740.1"/>
    <property type="molecule type" value="Genomic_DNA"/>
</dbReference>
<accession>A0A1S8CTZ8</accession>
<dbReference type="Pfam" id="PF11104">
    <property type="entry name" value="PilM_2"/>
    <property type="match status" value="1"/>
</dbReference>
<organism evidence="2 3">
    <name type="scientific">Alkanindiges hydrocarboniclasticus</name>
    <dbReference type="NCBI Taxonomy" id="1907941"/>
    <lineage>
        <taxon>Bacteria</taxon>
        <taxon>Pseudomonadati</taxon>
        <taxon>Pseudomonadota</taxon>
        <taxon>Gammaproteobacteria</taxon>
        <taxon>Moraxellales</taxon>
        <taxon>Moraxellaceae</taxon>
        <taxon>Alkanindiges</taxon>
    </lineage>
</organism>
<sequence>MLSFQRKQNKSLVGVDISSTSVKLLELDIRDGRYWVESYGILPLPPHAVVEKNIADPESVGETIERLLNLTNPKSNGAAAAVASSAVITKVIEMDADMTDDEREVQIRLDAEQYIPYPLDEVSLDFEVVDISPNNPNRVSVLLVASRTENVDMRSEAIELAGLVPRVIDVESYAIERAFSLIIDTLPGTPDIVAIFDIGHTMTTLSVLKDEKIIYSREQLFGGKQLTEDIQRRYGLSFDEAGRAKKEGNLPDDYEPEVLLPYMDAIVQQAARSLQFFYSSTQYNDVDHILLAGGNANIPGLARLLQEKLGHRVTIANPFLQMGFASQIDANQIENDAPSLLVACGLALRSFD</sequence>
<dbReference type="InterPro" id="IPR003494">
    <property type="entry name" value="SHS2_FtsA"/>
</dbReference>
<protein>
    <submittedName>
        <fullName evidence="2">Pilus assembly protein PilM</fullName>
    </submittedName>
</protein>
<dbReference type="InterPro" id="IPR050696">
    <property type="entry name" value="FtsA/MreB"/>
</dbReference>
<dbReference type="Proteomes" id="UP000192132">
    <property type="component" value="Unassembled WGS sequence"/>
</dbReference>
<dbReference type="InterPro" id="IPR043129">
    <property type="entry name" value="ATPase_NBD"/>
</dbReference>
<dbReference type="PANTHER" id="PTHR32432">
    <property type="entry name" value="CELL DIVISION PROTEIN FTSA-RELATED"/>
    <property type="match status" value="1"/>
</dbReference>
<dbReference type="CDD" id="cd24049">
    <property type="entry name" value="ASKHA_NBD_PilM"/>
    <property type="match status" value="1"/>
</dbReference>
<dbReference type="GO" id="GO:0051301">
    <property type="term" value="P:cell division"/>
    <property type="evidence" value="ECO:0007669"/>
    <property type="project" value="InterPro"/>
</dbReference>
<dbReference type="Gene3D" id="3.30.1490.300">
    <property type="match status" value="1"/>
</dbReference>